<accession>G0UX86</accession>
<evidence type="ECO:0000256" key="1">
    <source>
        <dbReference type="SAM" id="MobiDB-lite"/>
    </source>
</evidence>
<name>G0UX86_TRYCI</name>
<sequence>MQGISARPPIVTMHVLGNIVGMRRGLASSVAQQLYFSFAHVRLHSTKIPFVLCGSRFAPAALHSQHSTDGIELVQKFPELPPVCASKSVVGDNNYPQKVRKRRAFDAIASWCGAHQRLTLQHKGPVPDDITDDTRVILLDEMDEAALNWLQESVEQLSCGQSLLVCSYICEILYCQLSDPTQSTLLVADRATRARIRCFVNKIALLLQQVDESSKLESQPLSVLMSCTYGVRRLASIKSPILDETEHALLKLPHSIIFACVHKLRGESLGKLFQHDEETAIGVCLTFLLIADEEQRLAFSNSDGVLLNNVLRRLVKAVAPSIRKVQEPRELTRAGGASSNVSSTSDNNKASVAQNKEGLCFETPTMRECATIMQNISFSSPSNTLQLLQYLLLVRKRPANYSLEDLQMIPMILNALAHIRTREASDVRTNIISQLVLPDRSPALVAQLSVHSPELLPRHLAYLNNAAVSNIAPGDSVQVISYAGVHLPFETLKLYIASALGSLGPHFIMDALEKGTRANAQPATGTQVIKTPLCDALECVFSALLTRMEVGEGVAFESERVESTEYILRVGGMIDWGSGVPLSSPRKALQRLQLFTKLNKSGVVVNAPEAIMKLIFTSLQLGSANTMANTLKSVIEALPLLPDDNQRSLAIEKMILFSGTRTTSSVIRFLALLSPLINCNHSCSSELVQQVVKLHTLNPYKLRQGSVESVTNGGDAFTFLIVRGISFLLTTLEWRTETQQLRDVMTAWTMDYLTYVMDPLRKQKRGEPVATEVGTVVENVDCLGDQHPRNVASHESEGLPAVSGPTEEELEQVFTCMLRAGIKLPEKFSTELHSRVHQTQKESVSSINTGSKTRVVPPSHFVFCCKLDIPVEQPSGVEILRHYLTECDCRIFHCVVNSFFLSMRCADRDAHSLLLGNLRLASQVCELLLERMENMGESASKAFYPASASSVVANTIRFVINHVTHQERVQRVLQDLNSVQYGEMKKEGNLESDTPLIAERNCFEESLTRLTAYLSDVYLKNLGMTLLDRLSLVAPSTAEYIMLRVTTQLSSFTEVELFYLVQKYPRSQEKVISMLKKSDLALTVGLNDFVRVLKKLPMPINAMVIEAHLPNLNFQWCTRLLSSLAMCREIVPLKLLGMILNRLDEVAGTATVTDRHMALAVVQKHLQLVKLSNECSEREETLDLLKRSCDRLMVLHDIVSLDGLKEFLSEFPDALSGAVSEVFEEHVVEKILGGLFEDLDGLLTFCRLVRQHKLLSEGIKQAVIRGFFMHTLANNTRKNSSSILREQDTVGASTGAVTESTFPLSNVLALALLLCEDGMSVPTTWGEASVQHGKESDDVDVIFRVVRKLYASPKDKLHIAASLAEQKSSARCMALAREVCMELVEACEGMTSNEFSKLLQYVSRLGCWPKVNITNTRFDETFIRSCVQADAHSRCVIFKAISFDGGTFRMYESFMIPLLQEVVDVMSDEDIETVLSSIINLQFSEPLESLIDTIGTRLLTMVDRCRRSTLIRLLQCHAVFGVRDDFLVGSCVTALAEQCGRDVRLDTNQALTVLQAAVDLDFTLPPRLATYCFSWLEHHIDNMTISQLGKAVRLAVDVEVGYTAPVHTLALRALEQREAIRSNASFREAVELLCHEFSAEIPWHQRAHVIRKRYQSERLLVYFEKQKESVTTSTE</sequence>
<feature type="compositionally biased region" description="Polar residues" evidence="1">
    <location>
        <begin position="337"/>
        <end position="350"/>
    </location>
</feature>
<proteinExistence type="predicted"/>
<dbReference type="CDD" id="cd23515">
    <property type="entry name" value="MPSS2"/>
    <property type="match status" value="1"/>
</dbReference>
<reference evidence="2" key="1">
    <citation type="journal article" date="2012" name="Proc. Natl. Acad. Sci. U.S.A.">
        <title>Antigenic diversity is generated by distinct evolutionary mechanisms in African trypanosome species.</title>
        <authorList>
            <person name="Jackson A.P."/>
            <person name="Berry A."/>
            <person name="Aslett M."/>
            <person name="Allison H.C."/>
            <person name="Burton P."/>
            <person name="Vavrova-Anderson J."/>
            <person name="Brown R."/>
            <person name="Browne H."/>
            <person name="Corton N."/>
            <person name="Hauser H."/>
            <person name="Gamble J."/>
            <person name="Gilderthorp R."/>
            <person name="Marcello L."/>
            <person name="McQuillan J."/>
            <person name="Otto T.D."/>
            <person name="Quail M.A."/>
            <person name="Sanders M.J."/>
            <person name="van Tonder A."/>
            <person name="Ginger M.L."/>
            <person name="Field M.C."/>
            <person name="Barry J.D."/>
            <person name="Hertz-Fowler C."/>
            <person name="Berriman M."/>
        </authorList>
    </citation>
    <scope>NUCLEOTIDE SEQUENCE</scope>
    <source>
        <strain evidence="2">IL3000</strain>
    </source>
</reference>
<dbReference type="EMBL" id="HE575323">
    <property type="protein sequence ID" value="CCC94003.1"/>
    <property type="molecule type" value="Genomic_DNA"/>
</dbReference>
<dbReference type="VEuPathDB" id="TriTrypDB:TcIL3000_10_7780"/>
<protein>
    <submittedName>
        <fullName evidence="2">Uncharacterized protein</fullName>
    </submittedName>
</protein>
<organism evidence="2">
    <name type="scientific">Trypanosoma congolense (strain IL3000)</name>
    <dbReference type="NCBI Taxonomy" id="1068625"/>
    <lineage>
        <taxon>Eukaryota</taxon>
        <taxon>Discoba</taxon>
        <taxon>Euglenozoa</taxon>
        <taxon>Kinetoplastea</taxon>
        <taxon>Metakinetoplastina</taxon>
        <taxon>Trypanosomatida</taxon>
        <taxon>Trypanosomatidae</taxon>
        <taxon>Trypanosoma</taxon>
        <taxon>Nannomonas</taxon>
    </lineage>
</organism>
<gene>
    <name evidence="2" type="ORF">TCIL3000_10_7780</name>
</gene>
<evidence type="ECO:0000313" key="2">
    <source>
        <dbReference type="EMBL" id="CCC94003.1"/>
    </source>
</evidence>
<feature type="region of interest" description="Disordered" evidence="1">
    <location>
        <begin position="329"/>
        <end position="350"/>
    </location>
</feature>